<accession>A0A413ZI24</accession>
<evidence type="ECO:0000313" key="2">
    <source>
        <dbReference type="Proteomes" id="UP000285305"/>
    </source>
</evidence>
<name>A0A413ZI24_BACSE</name>
<gene>
    <name evidence="1" type="ORF">DW853_17720</name>
</gene>
<proteinExistence type="predicted"/>
<organism evidence="1 2">
    <name type="scientific">Bacteroides stercoris</name>
    <dbReference type="NCBI Taxonomy" id="46506"/>
    <lineage>
        <taxon>Bacteria</taxon>
        <taxon>Pseudomonadati</taxon>
        <taxon>Bacteroidota</taxon>
        <taxon>Bacteroidia</taxon>
        <taxon>Bacteroidales</taxon>
        <taxon>Bacteroidaceae</taxon>
        <taxon>Bacteroides</taxon>
    </lineage>
</organism>
<dbReference type="AlphaFoldDB" id="A0A413ZI24"/>
<dbReference type="EMBL" id="QSHQ01000069">
    <property type="protein sequence ID" value="RHC23360.1"/>
    <property type="molecule type" value="Genomic_DNA"/>
</dbReference>
<sequence>MMNEKLKDKVVAIELAGNNILIANDNDNFKNELISIGFEKVEPYYSISMPTDDVEKRAVLFQKLIEIGTLFSNGKDWSPSEIVRYYRDKGLIRGDYLRIAWRNKQDFNITTE</sequence>
<comment type="caution">
    <text evidence="1">The sequence shown here is derived from an EMBL/GenBank/DDBJ whole genome shotgun (WGS) entry which is preliminary data.</text>
</comment>
<protein>
    <submittedName>
        <fullName evidence="1">Uncharacterized protein</fullName>
    </submittedName>
</protein>
<evidence type="ECO:0000313" key="1">
    <source>
        <dbReference type="EMBL" id="RHC23360.1"/>
    </source>
</evidence>
<dbReference type="Proteomes" id="UP000285305">
    <property type="component" value="Unassembled WGS sequence"/>
</dbReference>
<reference evidence="1 2" key="1">
    <citation type="submission" date="2018-08" db="EMBL/GenBank/DDBJ databases">
        <title>A genome reference for cultivated species of the human gut microbiota.</title>
        <authorList>
            <person name="Zou Y."/>
            <person name="Xue W."/>
            <person name="Luo G."/>
        </authorList>
    </citation>
    <scope>NUCLEOTIDE SEQUENCE [LARGE SCALE GENOMIC DNA]</scope>
    <source>
        <strain evidence="1 2">AM36-9BH</strain>
    </source>
</reference>
<dbReference type="RefSeq" id="WP_117899916.1">
    <property type="nucleotide sequence ID" value="NZ_QSHQ01000069.1"/>
</dbReference>